<evidence type="ECO:0000313" key="9">
    <source>
        <dbReference type="Proteomes" id="UP000003340"/>
    </source>
</evidence>
<keyword evidence="4 7" id="KW-0812">Transmembrane</keyword>
<feature type="transmembrane region" description="Helical" evidence="7">
    <location>
        <begin position="12"/>
        <end position="34"/>
    </location>
</feature>
<evidence type="ECO:0000256" key="4">
    <source>
        <dbReference type="ARBA" id="ARBA00022692"/>
    </source>
</evidence>
<name>C0E9M6_9FIRM</name>
<dbReference type="GO" id="GO:0005886">
    <property type="term" value="C:plasma membrane"/>
    <property type="evidence" value="ECO:0007669"/>
    <property type="project" value="UniProtKB-SubCell"/>
</dbReference>
<dbReference type="HOGENOM" id="CLU_012893_0_2_9"/>
<dbReference type="PANTHER" id="PTHR43823:SF3">
    <property type="entry name" value="MULTIDRUG EXPORT PROTEIN MEPA"/>
    <property type="match status" value="1"/>
</dbReference>
<reference evidence="8 9" key="1">
    <citation type="submission" date="2009-01" db="EMBL/GenBank/DDBJ databases">
        <authorList>
            <person name="Fulton L."/>
            <person name="Clifton S."/>
            <person name="Fulton B."/>
            <person name="Xu J."/>
            <person name="Minx P."/>
            <person name="Pepin K.H."/>
            <person name="Johnson M."/>
            <person name="Bhonagiri V."/>
            <person name="Nash W.E."/>
            <person name="Mardis E.R."/>
            <person name="Wilson R.K."/>
        </authorList>
    </citation>
    <scope>NUCLEOTIDE SEQUENCE [LARGE SCALE GENOMIC DNA]</scope>
    <source>
        <strain evidence="8 9">DSM 5476</strain>
    </source>
</reference>
<feature type="transmembrane region" description="Helical" evidence="7">
    <location>
        <begin position="305"/>
        <end position="328"/>
    </location>
</feature>
<evidence type="ECO:0000313" key="8">
    <source>
        <dbReference type="EMBL" id="EEG31791.1"/>
    </source>
</evidence>
<accession>C0E9M6</accession>
<dbReference type="PIRSF" id="PIRSF006603">
    <property type="entry name" value="DinF"/>
    <property type="match status" value="1"/>
</dbReference>
<dbReference type="Pfam" id="PF01554">
    <property type="entry name" value="MatE"/>
    <property type="match status" value="2"/>
</dbReference>
<organism evidence="8 9">
    <name type="scientific">[Clostridium] methylpentosum DSM 5476</name>
    <dbReference type="NCBI Taxonomy" id="537013"/>
    <lineage>
        <taxon>Bacteria</taxon>
        <taxon>Bacillati</taxon>
        <taxon>Bacillota</taxon>
        <taxon>Clostridia</taxon>
        <taxon>Eubacteriales</taxon>
        <taxon>Oscillospiraceae</taxon>
        <taxon>Oscillospiraceae incertae sedis</taxon>
    </lineage>
</organism>
<evidence type="ECO:0000256" key="7">
    <source>
        <dbReference type="SAM" id="Phobius"/>
    </source>
</evidence>
<evidence type="ECO:0000256" key="5">
    <source>
        <dbReference type="ARBA" id="ARBA00022989"/>
    </source>
</evidence>
<keyword evidence="6 7" id="KW-0472">Membrane</keyword>
<feature type="transmembrane region" description="Helical" evidence="7">
    <location>
        <begin position="405"/>
        <end position="425"/>
    </location>
</feature>
<reference evidence="8 9" key="2">
    <citation type="submission" date="2009-02" db="EMBL/GenBank/DDBJ databases">
        <title>Draft genome sequence of Clostridium methylpentosum (DSM 5476).</title>
        <authorList>
            <person name="Sudarsanam P."/>
            <person name="Ley R."/>
            <person name="Guruge J."/>
            <person name="Turnbaugh P.J."/>
            <person name="Mahowald M."/>
            <person name="Liep D."/>
            <person name="Gordon J."/>
        </authorList>
    </citation>
    <scope>NUCLEOTIDE SEQUENCE [LARGE SCALE GENOMIC DNA]</scope>
    <source>
        <strain evidence="8 9">DSM 5476</strain>
    </source>
</reference>
<dbReference type="GO" id="GO:0015297">
    <property type="term" value="F:antiporter activity"/>
    <property type="evidence" value="ECO:0007669"/>
    <property type="project" value="InterPro"/>
</dbReference>
<dbReference type="PANTHER" id="PTHR43823">
    <property type="entry name" value="SPORULATION PROTEIN YKVU"/>
    <property type="match status" value="1"/>
</dbReference>
<dbReference type="GO" id="GO:0042910">
    <property type="term" value="F:xenobiotic transmembrane transporter activity"/>
    <property type="evidence" value="ECO:0007669"/>
    <property type="project" value="InterPro"/>
</dbReference>
<feature type="transmembrane region" description="Helical" evidence="7">
    <location>
        <begin position="54"/>
        <end position="73"/>
    </location>
</feature>
<keyword evidence="9" id="KW-1185">Reference proteome</keyword>
<proteinExistence type="predicted"/>
<dbReference type="InterPro" id="IPR002528">
    <property type="entry name" value="MATE_fam"/>
</dbReference>
<gene>
    <name evidence="8" type="ORF">CLOSTMETH_00525</name>
</gene>
<evidence type="ECO:0000256" key="6">
    <source>
        <dbReference type="ARBA" id="ARBA00023136"/>
    </source>
</evidence>
<dbReference type="eggNOG" id="COG0534">
    <property type="taxonomic scope" value="Bacteria"/>
</dbReference>
<keyword evidence="5 7" id="KW-1133">Transmembrane helix</keyword>
<keyword evidence="3" id="KW-1003">Cell membrane</keyword>
<sequence>MASSSRKVIFQNVAPAILANACVFLFSVVDGIFVGNGAGSQALGAVNLALPFVLLAQALNAMASIGGVTITAIRFGRSDKAGAQNAFMHSFTLNLAVGILITLSGSVFTGAVCGLLSASESYLPLVREYVFWYALFAIPNALSLNLQSFCRNDGSPGLVAVTNVVSTSLNIFLDWLFVFPLQMGVMGAAIATGISQTVGLLVALTHYVFKKGSLRIQKYKPQMKLFRKIAFRGLPEAIAQFSTPVTTLCMNYTLIAAYGDIGINAFAIISYLSSFTMAVFFGASEGMQPLFGQAYGAKEDDNLRHYYRAGQLISVIGSALCVAIYVIFPHFLCKLFGADAQTLEFTAIHMWEYCWGFIVGSVNSMLSAYFYSTKRSGQAIALNVARSLVMNSLIITLLPKLFGSAVVWHAFGIYEVFVLIVAVILKKVSERKGILYR</sequence>
<evidence type="ECO:0000256" key="2">
    <source>
        <dbReference type="ARBA" id="ARBA00022448"/>
    </source>
</evidence>
<dbReference type="InterPro" id="IPR048279">
    <property type="entry name" value="MdtK-like"/>
</dbReference>
<comment type="subcellular location">
    <subcellularLocation>
        <location evidence="1">Cell membrane</location>
        <topology evidence="1">Multi-pass membrane protein</topology>
    </subcellularLocation>
</comment>
<dbReference type="STRING" id="537013.CLOSTMETH_00525"/>
<dbReference type="AlphaFoldDB" id="C0E9M6"/>
<feature type="transmembrane region" description="Helical" evidence="7">
    <location>
        <begin position="93"/>
        <end position="117"/>
    </location>
</feature>
<dbReference type="EMBL" id="ACEC01000021">
    <property type="protein sequence ID" value="EEG31791.1"/>
    <property type="molecule type" value="Genomic_DNA"/>
</dbReference>
<feature type="transmembrane region" description="Helical" evidence="7">
    <location>
        <begin position="348"/>
        <end position="372"/>
    </location>
</feature>
<protein>
    <submittedName>
        <fullName evidence="8">MATE efflux family protein</fullName>
    </submittedName>
</protein>
<evidence type="ECO:0000256" key="3">
    <source>
        <dbReference type="ARBA" id="ARBA00022475"/>
    </source>
</evidence>
<feature type="transmembrane region" description="Helical" evidence="7">
    <location>
        <begin position="129"/>
        <end position="146"/>
    </location>
</feature>
<dbReference type="Proteomes" id="UP000003340">
    <property type="component" value="Unassembled WGS sequence"/>
</dbReference>
<evidence type="ECO:0000256" key="1">
    <source>
        <dbReference type="ARBA" id="ARBA00004651"/>
    </source>
</evidence>
<comment type="caution">
    <text evidence="8">The sequence shown here is derived from an EMBL/GenBank/DDBJ whole genome shotgun (WGS) entry which is preliminary data.</text>
</comment>
<feature type="transmembrane region" description="Helical" evidence="7">
    <location>
        <begin position="261"/>
        <end position="284"/>
    </location>
</feature>
<feature type="transmembrane region" description="Helical" evidence="7">
    <location>
        <begin position="158"/>
        <end position="179"/>
    </location>
</feature>
<feature type="transmembrane region" description="Helical" evidence="7">
    <location>
        <begin position="185"/>
        <end position="209"/>
    </location>
</feature>
<dbReference type="InterPro" id="IPR051327">
    <property type="entry name" value="MATE_MepA_subfamily"/>
</dbReference>
<dbReference type="NCBIfam" id="TIGR00797">
    <property type="entry name" value="matE"/>
    <property type="match status" value="1"/>
</dbReference>
<keyword evidence="2" id="KW-0813">Transport</keyword>